<gene>
    <name evidence="2" type="ORF">GGR31_002938</name>
</gene>
<dbReference type="PANTHER" id="PTHR43685:SF3">
    <property type="entry name" value="SLR2126 PROTEIN"/>
    <property type="match status" value="1"/>
</dbReference>
<dbReference type="EMBL" id="JAVDQA010000013">
    <property type="protein sequence ID" value="MDR6302258.1"/>
    <property type="molecule type" value="Genomic_DNA"/>
</dbReference>
<dbReference type="SUPFAM" id="SSF53448">
    <property type="entry name" value="Nucleotide-diphospho-sugar transferases"/>
    <property type="match status" value="1"/>
</dbReference>
<dbReference type="Gene3D" id="3.90.550.10">
    <property type="entry name" value="Spore Coat Polysaccharide Biosynthesis Protein SpsA, Chain A"/>
    <property type="match status" value="1"/>
</dbReference>
<evidence type="ECO:0000313" key="3">
    <source>
        <dbReference type="Proteomes" id="UP001257659"/>
    </source>
</evidence>
<evidence type="ECO:0000313" key="2">
    <source>
        <dbReference type="EMBL" id="MDR6302258.1"/>
    </source>
</evidence>
<sequence length="284" mass="32887">MKKFSLITITSGRKKHLFNMLRGIQKASILPTEVIIVAINLTLDLKEFTNLPIKIITIETSVEENVPLASARNLGAKSASTNNLLFLDVDCIPSHTYFEEMLNALQDKKGLIMGTPRYLTQEIKKINNKELKEKSVLHPDRNFSPTLYSEENYSLFWSLCFAIEKNNFDKIGGFDESFKGYGAEDTDFAWTCNRRNIPFSISPAVAFHQQHPVYKPPLQHFHSILQNAEVFFKKWGCWPMEEWLKEFENFGLIIWDIKFNKITLKKVPSQEMLKRAYKPKKAFV</sequence>
<keyword evidence="3" id="KW-1185">Reference proteome</keyword>
<evidence type="ECO:0000259" key="1">
    <source>
        <dbReference type="Pfam" id="PF10111"/>
    </source>
</evidence>
<dbReference type="InterPro" id="IPR029044">
    <property type="entry name" value="Nucleotide-diphossugar_trans"/>
</dbReference>
<dbReference type="RefSeq" id="WP_309730708.1">
    <property type="nucleotide sequence ID" value="NZ_JAVDQA010000013.1"/>
</dbReference>
<dbReference type="InterPro" id="IPR050834">
    <property type="entry name" value="Glycosyltransf_2"/>
</dbReference>
<feature type="domain" description="Glycosyltransferase 2-like prokaryotic type" evidence="1">
    <location>
        <begin position="46"/>
        <end position="194"/>
    </location>
</feature>
<accession>A0ABU1K9G6</accession>
<name>A0ABU1K9G6_9FLAO</name>
<organism evidence="2 3">
    <name type="scientific">Mesonia maritima</name>
    <dbReference type="NCBI Taxonomy" id="1793873"/>
    <lineage>
        <taxon>Bacteria</taxon>
        <taxon>Pseudomonadati</taxon>
        <taxon>Bacteroidota</taxon>
        <taxon>Flavobacteriia</taxon>
        <taxon>Flavobacteriales</taxon>
        <taxon>Flavobacteriaceae</taxon>
        <taxon>Mesonia</taxon>
    </lineage>
</organism>
<dbReference type="InterPro" id="IPR019290">
    <property type="entry name" value="GlycosylTrfase-like_prok"/>
</dbReference>
<proteinExistence type="predicted"/>
<dbReference type="Pfam" id="PF10111">
    <property type="entry name" value="Glyco_tranf_2_2"/>
    <property type="match status" value="1"/>
</dbReference>
<comment type="caution">
    <text evidence="2">The sequence shown here is derived from an EMBL/GenBank/DDBJ whole genome shotgun (WGS) entry which is preliminary data.</text>
</comment>
<dbReference type="PANTHER" id="PTHR43685">
    <property type="entry name" value="GLYCOSYLTRANSFERASE"/>
    <property type="match status" value="1"/>
</dbReference>
<dbReference type="Proteomes" id="UP001257659">
    <property type="component" value="Unassembled WGS sequence"/>
</dbReference>
<protein>
    <submittedName>
        <fullName evidence="2">Glycosyltransferase involved in capsule biosynthesis</fullName>
    </submittedName>
</protein>
<reference evidence="2 3" key="1">
    <citation type="submission" date="2023-07" db="EMBL/GenBank/DDBJ databases">
        <title>Genomic Encyclopedia of Type Strains, Phase IV (KMG-IV): sequencing the most valuable type-strain genomes for metagenomic binning, comparative biology and taxonomic classification.</title>
        <authorList>
            <person name="Goeker M."/>
        </authorList>
    </citation>
    <scope>NUCLEOTIDE SEQUENCE [LARGE SCALE GENOMIC DNA]</scope>
    <source>
        <strain evidence="2 3">DSM 102814</strain>
    </source>
</reference>